<organism evidence="2 3">
    <name type="scientific">Armillaria gallica</name>
    <name type="common">Bulbous honey fungus</name>
    <name type="synonym">Armillaria bulbosa</name>
    <dbReference type="NCBI Taxonomy" id="47427"/>
    <lineage>
        <taxon>Eukaryota</taxon>
        <taxon>Fungi</taxon>
        <taxon>Dikarya</taxon>
        <taxon>Basidiomycota</taxon>
        <taxon>Agaricomycotina</taxon>
        <taxon>Agaricomycetes</taxon>
        <taxon>Agaricomycetidae</taxon>
        <taxon>Agaricales</taxon>
        <taxon>Marasmiineae</taxon>
        <taxon>Physalacriaceae</taxon>
        <taxon>Armillaria</taxon>
    </lineage>
</organism>
<evidence type="ECO:0000256" key="1">
    <source>
        <dbReference type="SAM" id="Phobius"/>
    </source>
</evidence>
<feature type="transmembrane region" description="Helical" evidence="1">
    <location>
        <begin position="50"/>
        <end position="67"/>
    </location>
</feature>
<name>A0A2H3CZF1_ARMGA</name>
<feature type="transmembrane region" description="Helical" evidence="1">
    <location>
        <begin position="73"/>
        <end position="94"/>
    </location>
</feature>
<sequence length="164" mass="18596">MSRTLHTIYFPHVSHSAIALCFHTIVLKEVQEDVSTALLPWCNRVHTAKFIASPVSLTVILLSLTVLRERELAGLTFTFVAEYFTLLASLPSTVKELMIRKNMFHESQPTRLHTDSAADLVAFLREECPVSLASLRAATLRYPGLQDFEEYPFHLIYPSIVVHK</sequence>
<reference evidence="3" key="1">
    <citation type="journal article" date="2017" name="Nat. Ecol. Evol.">
        <title>Genome expansion and lineage-specific genetic innovations in the forest pathogenic fungi Armillaria.</title>
        <authorList>
            <person name="Sipos G."/>
            <person name="Prasanna A.N."/>
            <person name="Walter M.C."/>
            <person name="O'Connor E."/>
            <person name="Balint B."/>
            <person name="Krizsan K."/>
            <person name="Kiss B."/>
            <person name="Hess J."/>
            <person name="Varga T."/>
            <person name="Slot J."/>
            <person name="Riley R."/>
            <person name="Boka B."/>
            <person name="Rigling D."/>
            <person name="Barry K."/>
            <person name="Lee J."/>
            <person name="Mihaltcheva S."/>
            <person name="LaButti K."/>
            <person name="Lipzen A."/>
            <person name="Waldron R."/>
            <person name="Moloney N.M."/>
            <person name="Sperisen C."/>
            <person name="Kredics L."/>
            <person name="Vagvoelgyi C."/>
            <person name="Patrignani A."/>
            <person name="Fitzpatrick D."/>
            <person name="Nagy I."/>
            <person name="Doyle S."/>
            <person name="Anderson J.B."/>
            <person name="Grigoriev I.V."/>
            <person name="Gueldener U."/>
            <person name="Muensterkoetter M."/>
            <person name="Nagy L.G."/>
        </authorList>
    </citation>
    <scope>NUCLEOTIDE SEQUENCE [LARGE SCALE GENOMIC DNA]</scope>
    <source>
        <strain evidence="3">Ar21-2</strain>
    </source>
</reference>
<dbReference type="AlphaFoldDB" id="A0A2H3CZF1"/>
<gene>
    <name evidence="2" type="ORF">ARMGADRAFT_1085958</name>
</gene>
<dbReference type="EMBL" id="KZ293680">
    <property type="protein sequence ID" value="PBK87190.1"/>
    <property type="molecule type" value="Genomic_DNA"/>
</dbReference>
<keyword evidence="3" id="KW-1185">Reference proteome</keyword>
<proteinExistence type="predicted"/>
<evidence type="ECO:0000313" key="2">
    <source>
        <dbReference type="EMBL" id="PBK87190.1"/>
    </source>
</evidence>
<keyword evidence="1" id="KW-0472">Membrane</keyword>
<keyword evidence="1" id="KW-0812">Transmembrane</keyword>
<evidence type="ECO:0000313" key="3">
    <source>
        <dbReference type="Proteomes" id="UP000217790"/>
    </source>
</evidence>
<accession>A0A2H3CZF1</accession>
<dbReference type="InParanoid" id="A0A2H3CZF1"/>
<dbReference type="Proteomes" id="UP000217790">
    <property type="component" value="Unassembled WGS sequence"/>
</dbReference>
<protein>
    <submittedName>
        <fullName evidence="2">Uncharacterized protein</fullName>
    </submittedName>
</protein>
<keyword evidence="1" id="KW-1133">Transmembrane helix</keyword>
<dbReference type="OMA" id="LRWIMED"/>